<dbReference type="OrthoDB" id="697229at2"/>
<evidence type="ECO:0000256" key="5">
    <source>
        <dbReference type="ARBA" id="ARBA00023237"/>
    </source>
</evidence>
<dbReference type="Pfam" id="PF07980">
    <property type="entry name" value="SusD_RagB"/>
    <property type="match status" value="1"/>
</dbReference>
<evidence type="ECO:0000256" key="2">
    <source>
        <dbReference type="ARBA" id="ARBA00006275"/>
    </source>
</evidence>
<feature type="domain" description="RagB/SusD" evidence="6">
    <location>
        <begin position="356"/>
        <end position="480"/>
    </location>
</feature>
<feature type="domain" description="SusD-like N-terminal" evidence="7">
    <location>
        <begin position="86"/>
        <end position="227"/>
    </location>
</feature>
<dbReference type="STRING" id="475255.SAMN04488101_107208"/>
<dbReference type="EMBL" id="FWYB01000007">
    <property type="protein sequence ID" value="SMC98675.1"/>
    <property type="molecule type" value="Genomic_DNA"/>
</dbReference>
<evidence type="ECO:0000259" key="6">
    <source>
        <dbReference type="Pfam" id="PF07980"/>
    </source>
</evidence>
<dbReference type="InterPro" id="IPR033985">
    <property type="entry name" value="SusD-like_N"/>
</dbReference>
<dbReference type="Proteomes" id="UP000192678">
    <property type="component" value="Unassembled WGS sequence"/>
</dbReference>
<gene>
    <name evidence="8" type="ORF">SAMN04488101_107208</name>
</gene>
<dbReference type="Pfam" id="PF14322">
    <property type="entry name" value="SusD-like_3"/>
    <property type="match status" value="1"/>
</dbReference>
<dbReference type="Gene3D" id="1.25.40.390">
    <property type="match status" value="1"/>
</dbReference>
<dbReference type="GO" id="GO:0009279">
    <property type="term" value="C:cell outer membrane"/>
    <property type="evidence" value="ECO:0007669"/>
    <property type="project" value="UniProtKB-SubCell"/>
</dbReference>
<dbReference type="RefSeq" id="WP_084290059.1">
    <property type="nucleotide sequence ID" value="NZ_FWYB01000007.1"/>
</dbReference>
<proteinExistence type="inferred from homology"/>
<protein>
    <submittedName>
        <fullName evidence="8">SusD family protein</fullName>
    </submittedName>
</protein>
<evidence type="ECO:0000259" key="7">
    <source>
        <dbReference type="Pfam" id="PF14322"/>
    </source>
</evidence>
<dbReference type="InterPro" id="IPR012944">
    <property type="entry name" value="SusD_RagB_dom"/>
</dbReference>
<keyword evidence="5" id="KW-0998">Cell outer membrane</keyword>
<dbReference type="SUPFAM" id="SSF48452">
    <property type="entry name" value="TPR-like"/>
    <property type="match status" value="1"/>
</dbReference>
<dbReference type="AlphaFoldDB" id="A0A1W2DMI0"/>
<keyword evidence="9" id="KW-1185">Reference proteome</keyword>
<comment type="similarity">
    <text evidence="2">Belongs to the SusD family.</text>
</comment>
<evidence type="ECO:0000256" key="4">
    <source>
        <dbReference type="ARBA" id="ARBA00023136"/>
    </source>
</evidence>
<evidence type="ECO:0000256" key="1">
    <source>
        <dbReference type="ARBA" id="ARBA00004442"/>
    </source>
</evidence>
<dbReference type="PROSITE" id="PS51257">
    <property type="entry name" value="PROKAR_LIPOPROTEIN"/>
    <property type="match status" value="1"/>
</dbReference>
<accession>A0A1W2DMI0</accession>
<sequence length="480" mass="53531">MKQIYKNIKGTLALALLVTIMGSCRKSFLEVSPKGKLIAQKVSDYNLLLSNLDLVNIGANAQVPMGDEVVAAEPYFSGAELKTQRLFRWDDITYEPNENAAELTVPLQNIYMFNKIINEVPNATDGTEQEKLSIKAEAMAGRAWTYFLLINYFGKPYNEATSATDLGFPIVKNADVTETKFTRATVKEMYDFIVSDLVAAIPNLPLKTTHRLRMSKAAGEGLLGKVYVFMGKFNEALPHLNAALTDITNAAIPVRLYDYNVTFATGGAFLPIGLFGPSYPTIPNNEENVFGKQAFSNWTFANNEFVVDKKTTDLYDPLDLRLKFYSANAYSGPAYQSGLLRKIGPNSIQFGVVVPDLYLLRAECKARINDLAGAKADVEVLRKKRLPGTSSDVPTAVAGQQLPLLKFIIDERIREFAMMGYRWFDMRRLSVDPLFGATTFTHTLYSATGSTTTFTFRPERFVLRFPQKIINENPGMQNNP</sequence>
<keyword evidence="4" id="KW-0472">Membrane</keyword>
<evidence type="ECO:0000313" key="9">
    <source>
        <dbReference type="Proteomes" id="UP000192678"/>
    </source>
</evidence>
<dbReference type="InterPro" id="IPR011990">
    <property type="entry name" value="TPR-like_helical_dom_sf"/>
</dbReference>
<name>A0A1W2DMI0_9SPHI</name>
<evidence type="ECO:0000313" key="8">
    <source>
        <dbReference type="EMBL" id="SMC98675.1"/>
    </source>
</evidence>
<reference evidence="8 9" key="1">
    <citation type="submission" date="2017-04" db="EMBL/GenBank/DDBJ databases">
        <authorList>
            <person name="Afonso C.L."/>
            <person name="Miller P.J."/>
            <person name="Scott M.A."/>
            <person name="Spackman E."/>
            <person name="Goraichik I."/>
            <person name="Dimitrov K.M."/>
            <person name="Suarez D.L."/>
            <person name="Swayne D.E."/>
        </authorList>
    </citation>
    <scope>NUCLEOTIDE SEQUENCE [LARGE SCALE GENOMIC DNA]</scope>
    <source>
        <strain evidence="8 9">DSM 19625</strain>
    </source>
</reference>
<comment type="subcellular location">
    <subcellularLocation>
        <location evidence="1">Cell outer membrane</location>
    </subcellularLocation>
</comment>
<organism evidence="8 9">
    <name type="scientific">Pedobacter nyackensis</name>
    <dbReference type="NCBI Taxonomy" id="475255"/>
    <lineage>
        <taxon>Bacteria</taxon>
        <taxon>Pseudomonadati</taxon>
        <taxon>Bacteroidota</taxon>
        <taxon>Sphingobacteriia</taxon>
        <taxon>Sphingobacteriales</taxon>
        <taxon>Sphingobacteriaceae</taxon>
        <taxon>Pedobacter</taxon>
    </lineage>
</organism>
<keyword evidence="3" id="KW-0732">Signal</keyword>
<evidence type="ECO:0000256" key="3">
    <source>
        <dbReference type="ARBA" id="ARBA00022729"/>
    </source>
</evidence>